<dbReference type="InterPro" id="IPR000772">
    <property type="entry name" value="Ricin_B_lectin"/>
</dbReference>
<feature type="region of interest" description="Disordered" evidence="4">
    <location>
        <begin position="1"/>
        <end position="35"/>
    </location>
</feature>
<comment type="caution">
    <text evidence="6">The sequence shown here is derived from an EMBL/GenBank/DDBJ whole genome shotgun (WGS) entry which is preliminary data.</text>
</comment>
<dbReference type="InterPro" id="IPR017853">
    <property type="entry name" value="GH"/>
</dbReference>
<feature type="compositionally biased region" description="Low complexity" evidence="4">
    <location>
        <begin position="10"/>
        <end position="21"/>
    </location>
</feature>
<accession>A0ABS7Q264</accession>
<evidence type="ECO:0000256" key="3">
    <source>
        <dbReference type="RuleBase" id="RU361153"/>
    </source>
</evidence>
<evidence type="ECO:0000256" key="4">
    <source>
        <dbReference type="SAM" id="MobiDB-lite"/>
    </source>
</evidence>
<reference evidence="6 7" key="1">
    <citation type="submission" date="2021-08" db="EMBL/GenBank/DDBJ databases">
        <title>WGS of actinomycetes from Thailand.</title>
        <authorList>
            <person name="Thawai C."/>
        </authorList>
    </citation>
    <scope>NUCLEOTIDE SEQUENCE [LARGE SCALE GENOMIC DNA]</scope>
    <source>
        <strain evidence="6 7">PLK6-54</strain>
    </source>
</reference>
<sequence>MHGHVSDTLSHVSAHSSPSAAFLGRHPPPPGENAVRKRIPRLTAGLAATAVLSAGLLAIGPAAHAAPAARPADAAPAAAAASTSQFHGVNWADPNDNFITGPNIPVGLSASDSYATVYTKSTAILKGFQGLGANTVRMGFNAATTSGSWWNSYTAALDAATALGMNVIVAPWLQGGKVSDTASFTQMWDTMINKYGGHGNFYFDIMNEPYGYNAGELTDFEAAWLARYPSLPRGHVIVPGLYSDGNLCAVGSDTRLSGTLLSIHIYGMFGDSHTTEAAWVDDFTGNLCGHADRAVLTEFGVPMNTGFDYDGPKDGVNDRSYLYAITDTVRGLGMGSVLWTGVREANQTQGPGPCENASCAVTALSGSGTDLSVHVTNQSGLDRLQWGWGIGTNPGGGGTGGNSGVLRGTGSSRCLDVPGAGSANGTQTEIWDCNGGANQSWTLDAARELVVYGDKCLDAYGNGSSPGTKVDIWDCNGGANQKWSLNADGTVTNALSGLCLDVTGASTANGAMVELWTCNGGSNQKWSRQ</sequence>
<dbReference type="Gene3D" id="3.20.20.80">
    <property type="entry name" value="Glycosidases"/>
    <property type="match status" value="1"/>
</dbReference>
<dbReference type="EMBL" id="JAINZZ010000005">
    <property type="protein sequence ID" value="MBY8877221.1"/>
    <property type="molecule type" value="Genomic_DNA"/>
</dbReference>
<evidence type="ECO:0000313" key="7">
    <source>
        <dbReference type="Proteomes" id="UP000778578"/>
    </source>
</evidence>
<dbReference type="Proteomes" id="UP000778578">
    <property type="component" value="Unassembled WGS sequence"/>
</dbReference>
<evidence type="ECO:0000256" key="2">
    <source>
        <dbReference type="ARBA" id="ARBA00023295"/>
    </source>
</evidence>
<keyword evidence="1 3" id="KW-0378">Hydrolase</keyword>
<dbReference type="Pfam" id="PF00150">
    <property type="entry name" value="Cellulase"/>
    <property type="match status" value="1"/>
</dbReference>
<dbReference type="InterPro" id="IPR035992">
    <property type="entry name" value="Ricin_B-like_lectins"/>
</dbReference>
<dbReference type="Pfam" id="PF00652">
    <property type="entry name" value="Ricin_B_lectin"/>
    <property type="match status" value="1"/>
</dbReference>
<proteinExistence type="inferred from homology"/>
<dbReference type="SUPFAM" id="SSF50370">
    <property type="entry name" value="Ricin B-like lectins"/>
    <property type="match status" value="1"/>
</dbReference>
<organism evidence="6 7">
    <name type="scientific">Actinacidiphila acidipaludis</name>
    <dbReference type="NCBI Taxonomy" id="2873382"/>
    <lineage>
        <taxon>Bacteria</taxon>
        <taxon>Bacillati</taxon>
        <taxon>Actinomycetota</taxon>
        <taxon>Actinomycetes</taxon>
        <taxon>Kitasatosporales</taxon>
        <taxon>Streptomycetaceae</taxon>
        <taxon>Actinacidiphila</taxon>
    </lineage>
</organism>
<dbReference type="SMART" id="SM00458">
    <property type="entry name" value="RICIN"/>
    <property type="match status" value="1"/>
</dbReference>
<gene>
    <name evidence="6" type="ORF">K7862_06135</name>
</gene>
<comment type="similarity">
    <text evidence="3">Belongs to the glycosyl hydrolase 5 (cellulase A) family.</text>
</comment>
<name>A0ABS7Q264_9ACTN</name>
<keyword evidence="7" id="KW-1185">Reference proteome</keyword>
<feature type="domain" description="Ricin B lectin" evidence="5">
    <location>
        <begin position="403"/>
        <end position="529"/>
    </location>
</feature>
<dbReference type="CDD" id="cd23418">
    <property type="entry name" value="beta-trefoil_Ricin_XLN-like"/>
    <property type="match status" value="1"/>
</dbReference>
<evidence type="ECO:0000313" key="6">
    <source>
        <dbReference type="EMBL" id="MBY8877221.1"/>
    </source>
</evidence>
<evidence type="ECO:0000256" key="1">
    <source>
        <dbReference type="ARBA" id="ARBA00022801"/>
    </source>
</evidence>
<protein>
    <submittedName>
        <fullName evidence="6">RICIN domain-containing protein</fullName>
    </submittedName>
</protein>
<dbReference type="InterPro" id="IPR001547">
    <property type="entry name" value="Glyco_hydro_5"/>
</dbReference>
<dbReference type="Gene3D" id="2.80.10.50">
    <property type="match status" value="1"/>
</dbReference>
<keyword evidence="2 3" id="KW-0326">Glycosidase</keyword>
<dbReference type="SUPFAM" id="SSF51445">
    <property type="entry name" value="(Trans)glycosidases"/>
    <property type="match status" value="1"/>
</dbReference>
<dbReference type="PROSITE" id="PS50231">
    <property type="entry name" value="RICIN_B_LECTIN"/>
    <property type="match status" value="1"/>
</dbReference>
<evidence type="ECO:0000259" key="5">
    <source>
        <dbReference type="SMART" id="SM00458"/>
    </source>
</evidence>